<dbReference type="PRINTS" id="PR00018">
    <property type="entry name" value="KRINGLE"/>
</dbReference>
<dbReference type="PANTHER" id="PTHR24261:SF7">
    <property type="entry name" value="KRINGLE DOMAIN-CONTAINING PROTEIN"/>
    <property type="match status" value="1"/>
</dbReference>
<dbReference type="GO" id="GO:0005615">
    <property type="term" value="C:extracellular space"/>
    <property type="evidence" value="ECO:0000318"/>
    <property type="project" value="GO_Central"/>
</dbReference>
<dbReference type="PROSITE" id="PS00021">
    <property type="entry name" value="KRINGLE_1"/>
    <property type="match status" value="2"/>
</dbReference>
<dbReference type="Pfam" id="PF00051">
    <property type="entry name" value="Kringle"/>
    <property type="match status" value="2"/>
</dbReference>
<dbReference type="InterPro" id="IPR038178">
    <property type="entry name" value="Kringle_sf"/>
</dbReference>
<dbReference type="RefSeq" id="XP_035669329.1">
    <property type="nucleotide sequence ID" value="XM_035813436.1"/>
</dbReference>
<accession>A0A9J7KSR6</accession>
<dbReference type="RefSeq" id="XP_035669328.1">
    <property type="nucleotide sequence ID" value="XM_035813435.1"/>
</dbReference>
<dbReference type="CDD" id="cd00108">
    <property type="entry name" value="KR"/>
    <property type="match status" value="2"/>
</dbReference>
<feature type="domain" description="Kringle" evidence="5">
    <location>
        <begin position="27"/>
        <end position="105"/>
    </location>
</feature>
<evidence type="ECO:0000256" key="1">
    <source>
        <dbReference type="ARBA" id="ARBA00022572"/>
    </source>
</evidence>
<dbReference type="RefSeq" id="XP_035669330.1">
    <property type="nucleotide sequence ID" value="XM_035813437.1"/>
</dbReference>
<dbReference type="PANTHER" id="PTHR24261">
    <property type="entry name" value="PLASMINOGEN-RELATED"/>
    <property type="match status" value="1"/>
</dbReference>
<dbReference type="FunFam" id="2.40.20.10:FF:000025">
    <property type="entry name" value="Plasminogen"/>
    <property type="match status" value="2"/>
</dbReference>
<feature type="domain" description="Kringle" evidence="5">
    <location>
        <begin position="107"/>
        <end position="185"/>
    </location>
</feature>
<gene>
    <name evidence="7 8 9" type="primary">LOC118411266</name>
</gene>
<feature type="compositionally biased region" description="Low complexity" evidence="4">
    <location>
        <begin position="1"/>
        <end position="17"/>
    </location>
</feature>
<dbReference type="OrthoDB" id="5917794at2759"/>
<feature type="disulfide bond" evidence="3">
    <location>
        <begin position="28"/>
        <end position="105"/>
    </location>
</feature>
<keyword evidence="2 3" id="KW-1015">Disulfide bond</keyword>
<feature type="region of interest" description="Disordered" evidence="4">
    <location>
        <begin position="1"/>
        <end position="26"/>
    </location>
</feature>
<evidence type="ECO:0000313" key="8">
    <source>
        <dbReference type="RefSeq" id="XP_035669329.1"/>
    </source>
</evidence>
<evidence type="ECO:0000259" key="5">
    <source>
        <dbReference type="PROSITE" id="PS50070"/>
    </source>
</evidence>
<organism evidence="6 9">
    <name type="scientific">Branchiostoma floridae</name>
    <name type="common">Florida lancelet</name>
    <name type="synonym">Amphioxus</name>
    <dbReference type="NCBI Taxonomy" id="7739"/>
    <lineage>
        <taxon>Eukaryota</taxon>
        <taxon>Metazoa</taxon>
        <taxon>Chordata</taxon>
        <taxon>Cephalochordata</taxon>
        <taxon>Leptocardii</taxon>
        <taxon>Amphioxiformes</taxon>
        <taxon>Branchiostomatidae</taxon>
        <taxon>Branchiostoma</taxon>
    </lineage>
</organism>
<dbReference type="SUPFAM" id="SSF57440">
    <property type="entry name" value="Kringle-like"/>
    <property type="match status" value="2"/>
</dbReference>
<keyword evidence="1 3" id="KW-0420">Kringle</keyword>
<feature type="disulfide bond" evidence="3">
    <location>
        <begin position="157"/>
        <end position="180"/>
    </location>
</feature>
<dbReference type="GO" id="GO:0004175">
    <property type="term" value="F:endopeptidase activity"/>
    <property type="evidence" value="ECO:0000318"/>
    <property type="project" value="GO_Central"/>
</dbReference>
<dbReference type="PROSITE" id="PS50070">
    <property type="entry name" value="KRINGLE_2"/>
    <property type="match status" value="2"/>
</dbReference>
<feature type="disulfide bond" evidence="3">
    <location>
        <begin position="49"/>
        <end position="88"/>
    </location>
</feature>
<dbReference type="InterPro" id="IPR000001">
    <property type="entry name" value="Kringle"/>
</dbReference>
<evidence type="ECO:0000313" key="9">
    <source>
        <dbReference type="RefSeq" id="XP_035669330.1"/>
    </source>
</evidence>
<evidence type="ECO:0000256" key="4">
    <source>
        <dbReference type="SAM" id="MobiDB-lite"/>
    </source>
</evidence>
<keyword evidence="6" id="KW-1185">Reference proteome</keyword>
<evidence type="ECO:0000256" key="2">
    <source>
        <dbReference type="ARBA" id="ARBA00023157"/>
    </source>
</evidence>
<protein>
    <submittedName>
        <fullName evidence="7 8">Plasminogen-like</fullName>
    </submittedName>
</protein>
<feature type="disulfide bond" evidence="3">
    <location>
        <begin position="129"/>
        <end position="168"/>
    </location>
</feature>
<dbReference type="KEGG" id="bfo:118411266"/>
<dbReference type="GO" id="GO:0005102">
    <property type="term" value="F:signaling receptor binding"/>
    <property type="evidence" value="ECO:0000318"/>
    <property type="project" value="GO_Central"/>
</dbReference>
<reference evidence="7 8" key="2">
    <citation type="submission" date="2025-04" db="UniProtKB">
        <authorList>
            <consortium name="RefSeq"/>
        </authorList>
    </citation>
    <scope>IDENTIFICATION</scope>
    <source>
        <strain evidence="7 8">S238N-H82</strain>
        <tissue evidence="7 8">Testes</tissue>
    </source>
</reference>
<dbReference type="GeneID" id="118411266"/>
<evidence type="ECO:0000313" key="7">
    <source>
        <dbReference type="RefSeq" id="XP_035669328.1"/>
    </source>
</evidence>
<sequence length="188" mass="20899">MADTGLPKPLVVPALLPTSSTTPAPGPCQVGDGASYRGTVSVTQTGKTCQRWDSQTPHWSYNTPENHPSSGLVENYCRNPDGDLRVWCYTTDPDERWDYCDVPVCKPCQVGDGASYRGTVAVTQTGKTCQRWDSQTPHWSYNTPENHPSSGLVENYCRNPDGDLRVWCYTTDPDERWDYCDVPVCGMP</sequence>
<dbReference type="InterPro" id="IPR013806">
    <property type="entry name" value="Kringle-like"/>
</dbReference>
<feature type="disulfide bond" evidence="3">
    <location>
        <begin position="108"/>
        <end position="185"/>
    </location>
</feature>
<evidence type="ECO:0000256" key="3">
    <source>
        <dbReference type="PROSITE-ProRule" id="PRU00121"/>
    </source>
</evidence>
<dbReference type="Proteomes" id="UP000001554">
    <property type="component" value="Chromosome 3"/>
</dbReference>
<dbReference type="InterPro" id="IPR050759">
    <property type="entry name" value="Serine_protease_kringle"/>
</dbReference>
<dbReference type="OMA" id="TINITAM"/>
<name>A0A9J7KSR6_BRAFL</name>
<evidence type="ECO:0000313" key="6">
    <source>
        <dbReference type="Proteomes" id="UP000001554"/>
    </source>
</evidence>
<feature type="disulfide bond" evidence="3">
    <location>
        <begin position="77"/>
        <end position="100"/>
    </location>
</feature>
<dbReference type="InterPro" id="IPR018056">
    <property type="entry name" value="Kringle_CS"/>
</dbReference>
<proteinExistence type="predicted"/>
<reference evidence="6" key="1">
    <citation type="journal article" date="2020" name="Nat. Ecol. Evol.">
        <title>Deeply conserved synteny resolves early events in vertebrate evolution.</title>
        <authorList>
            <person name="Simakov O."/>
            <person name="Marletaz F."/>
            <person name="Yue J.X."/>
            <person name="O'Connell B."/>
            <person name="Jenkins J."/>
            <person name="Brandt A."/>
            <person name="Calef R."/>
            <person name="Tung C.H."/>
            <person name="Huang T.K."/>
            <person name="Schmutz J."/>
            <person name="Satoh N."/>
            <person name="Yu J.K."/>
            <person name="Putnam N.H."/>
            <person name="Green R.E."/>
            <person name="Rokhsar D.S."/>
        </authorList>
    </citation>
    <scope>NUCLEOTIDE SEQUENCE [LARGE SCALE GENOMIC DNA]</scope>
    <source>
        <strain evidence="6">S238N-H82</strain>
    </source>
</reference>
<dbReference type="Gene3D" id="2.40.20.10">
    <property type="entry name" value="Plasminogen Kringle 4"/>
    <property type="match status" value="2"/>
</dbReference>
<dbReference type="AlphaFoldDB" id="A0A9J7KSR6"/>
<dbReference type="SMART" id="SM00130">
    <property type="entry name" value="KR"/>
    <property type="match status" value="2"/>
</dbReference>